<dbReference type="Proteomes" id="UP000026961">
    <property type="component" value="Chromosome 10"/>
</dbReference>
<reference evidence="2" key="2">
    <citation type="submission" date="2018-05" db="EMBL/GenBank/DDBJ databases">
        <title>OgluRS3 (Oryza glumaepatula Reference Sequence Version 3).</title>
        <authorList>
            <person name="Zhang J."/>
            <person name="Kudrna D."/>
            <person name="Lee S."/>
            <person name="Talag J."/>
            <person name="Welchert J."/>
            <person name="Wing R.A."/>
        </authorList>
    </citation>
    <scope>NUCLEOTIDE SEQUENCE [LARGE SCALE GENOMIC DNA]</scope>
</reference>
<accession>A0A0E0BAG4</accession>
<evidence type="ECO:0000256" key="1">
    <source>
        <dbReference type="SAM" id="MobiDB-lite"/>
    </source>
</evidence>
<reference evidence="2" key="1">
    <citation type="submission" date="2015-04" db="UniProtKB">
        <authorList>
            <consortium name="EnsemblPlants"/>
        </authorList>
    </citation>
    <scope>IDENTIFICATION</scope>
</reference>
<dbReference type="AlphaFoldDB" id="A0A0E0BAG4"/>
<keyword evidence="3" id="KW-1185">Reference proteome</keyword>
<dbReference type="Gramene" id="OGLUM10G09650.1">
    <property type="protein sequence ID" value="OGLUM10G09650.1"/>
    <property type="gene ID" value="OGLUM10G09650"/>
</dbReference>
<name>A0A0E0BAG4_9ORYZ</name>
<evidence type="ECO:0000313" key="2">
    <source>
        <dbReference type="EnsemblPlants" id="OGLUM10G09650.1"/>
    </source>
</evidence>
<protein>
    <submittedName>
        <fullName evidence="2">Uncharacterized protein</fullName>
    </submittedName>
</protein>
<dbReference type="HOGENOM" id="CLU_2201055_0_0_1"/>
<evidence type="ECO:0000313" key="3">
    <source>
        <dbReference type="Proteomes" id="UP000026961"/>
    </source>
</evidence>
<organism evidence="2">
    <name type="scientific">Oryza glumipatula</name>
    <dbReference type="NCBI Taxonomy" id="40148"/>
    <lineage>
        <taxon>Eukaryota</taxon>
        <taxon>Viridiplantae</taxon>
        <taxon>Streptophyta</taxon>
        <taxon>Embryophyta</taxon>
        <taxon>Tracheophyta</taxon>
        <taxon>Spermatophyta</taxon>
        <taxon>Magnoliopsida</taxon>
        <taxon>Liliopsida</taxon>
        <taxon>Poales</taxon>
        <taxon>Poaceae</taxon>
        <taxon>BOP clade</taxon>
        <taxon>Oryzoideae</taxon>
        <taxon>Oryzeae</taxon>
        <taxon>Oryzinae</taxon>
        <taxon>Oryza</taxon>
    </lineage>
</organism>
<proteinExistence type="predicted"/>
<dbReference type="EnsemblPlants" id="OGLUM10G09650.1">
    <property type="protein sequence ID" value="OGLUM10G09650.1"/>
    <property type="gene ID" value="OGLUM10G09650"/>
</dbReference>
<sequence length="108" mass="12292">MGVYWEQWEGVEEDQEDVRTTSQKQDEGLREAIAPREVNRPWTEAAITRELYEGVGELRKREVKDGSACSSSAAAYPIVGIRRGGEVVIAAPPQDRMEREEWARDVKE</sequence>
<feature type="region of interest" description="Disordered" evidence="1">
    <location>
        <begin position="9"/>
        <end position="29"/>
    </location>
</feature>